<sequence length="80" mass="9550">MDAHERVQEWIHSTFDTKDVTVQHDDSLPYGQRVLSERDDDYAIVFFDESSDQVLCSFKELNHLYFRVDPIVEFAERHCQ</sequence>
<dbReference type="RefSeq" id="WP_136946090.1">
    <property type="nucleotide sequence ID" value="NZ_SWFM01000001.1"/>
</dbReference>
<evidence type="ECO:0000313" key="1">
    <source>
        <dbReference type="EMBL" id="TKD72240.1"/>
    </source>
</evidence>
<evidence type="ECO:0000313" key="2">
    <source>
        <dbReference type="Proteomes" id="UP000310541"/>
    </source>
</evidence>
<dbReference type="AlphaFoldDB" id="A0A4U1MP05"/>
<organism evidence="1 2">
    <name type="scientific">Guptibacillus hwajinpoensis</name>
    <dbReference type="NCBI Taxonomy" id="208199"/>
    <lineage>
        <taxon>Bacteria</taxon>
        <taxon>Bacillati</taxon>
        <taxon>Bacillota</taxon>
        <taxon>Bacilli</taxon>
        <taxon>Bacillales</taxon>
        <taxon>Guptibacillaceae</taxon>
        <taxon>Guptibacillus</taxon>
    </lineage>
</organism>
<protein>
    <submittedName>
        <fullName evidence="1">Uncharacterized protein</fullName>
    </submittedName>
</protein>
<proteinExistence type="predicted"/>
<dbReference type="OrthoDB" id="2970530at2"/>
<reference evidence="1 2" key="1">
    <citation type="submission" date="2019-04" db="EMBL/GenBank/DDBJ databases">
        <title>Genome sequence of Bacillus hwajinpoensis strain Y2.</title>
        <authorList>
            <person name="Fair J.L."/>
            <person name="Maclea K.S."/>
        </authorList>
    </citation>
    <scope>NUCLEOTIDE SEQUENCE [LARGE SCALE GENOMIC DNA]</scope>
    <source>
        <strain evidence="1 2">Y2</strain>
    </source>
</reference>
<name>A0A4U1MP05_9BACL</name>
<gene>
    <name evidence="1" type="ORF">FBF83_05455</name>
</gene>
<dbReference type="Proteomes" id="UP000310541">
    <property type="component" value="Unassembled WGS sequence"/>
</dbReference>
<accession>A0A4U1MP05</accession>
<comment type="caution">
    <text evidence="1">The sequence shown here is derived from an EMBL/GenBank/DDBJ whole genome shotgun (WGS) entry which is preliminary data.</text>
</comment>
<dbReference type="EMBL" id="SWFM01000001">
    <property type="protein sequence ID" value="TKD72240.1"/>
    <property type="molecule type" value="Genomic_DNA"/>
</dbReference>